<organism evidence="1 2">
    <name type="scientific">Durusdinium trenchii</name>
    <dbReference type="NCBI Taxonomy" id="1381693"/>
    <lineage>
        <taxon>Eukaryota</taxon>
        <taxon>Sar</taxon>
        <taxon>Alveolata</taxon>
        <taxon>Dinophyceae</taxon>
        <taxon>Suessiales</taxon>
        <taxon>Symbiodiniaceae</taxon>
        <taxon>Durusdinium</taxon>
    </lineage>
</organism>
<gene>
    <name evidence="1" type="ORF">CCMP2556_LOCUS25213</name>
</gene>
<dbReference type="EMBL" id="CAXAMN010016814">
    <property type="protein sequence ID" value="CAK9049171.1"/>
    <property type="molecule type" value="Genomic_DNA"/>
</dbReference>
<proteinExistence type="predicted"/>
<reference evidence="1 2" key="1">
    <citation type="submission" date="2024-02" db="EMBL/GenBank/DDBJ databases">
        <authorList>
            <person name="Chen Y."/>
            <person name="Shah S."/>
            <person name="Dougan E. K."/>
            <person name="Thang M."/>
            <person name="Chan C."/>
        </authorList>
    </citation>
    <scope>NUCLEOTIDE SEQUENCE [LARGE SCALE GENOMIC DNA]</scope>
</reference>
<name>A0ABP0MCH4_9DINO</name>
<evidence type="ECO:0000313" key="2">
    <source>
        <dbReference type="Proteomes" id="UP001642484"/>
    </source>
</evidence>
<comment type="caution">
    <text evidence="1">The sequence shown here is derived from an EMBL/GenBank/DDBJ whole genome shotgun (WGS) entry which is preliminary data.</text>
</comment>
<evidence type="ECO:0000313" key="1">
    <source>
        <dbReference type="EMBL" id="CAK9049171.1"/>
    </source>
</evidence>
<accession>A0ABP0MCH4</accession>
<sequence length="169" mass="19371">MSSPVVEEWAQSKVLMNRAGMGRLSLVANVKTIDRKDVVSNSDVLIPVIKYLGCRVPVSQIAEHVDMFLNYARPKGDHAKFQAWIIKRLISEFNRSARRGHFPREKGMQDIYTETGMTLPFNPRAWPSSGTFNLFFLARLAKTTWASFVDHCNPKNFSRVEWKILFTHG</sequence>
<dbReference type="Proteomes" id="UP001642484">
    <property type="component" value="Unassembled WGS sequence"/>
</dbReference>
<keyword evidence="2" id="KW-1185">Reference proteome</keyword>
<protein>
    <submittedName>
        <fullName evidence="1">Uncharacterized protein</fullName>
    </submittedName>
</protein>